<feature type="compositionally biased region" description="Low complexity" evidence="1">
    <location>
        <begin position="447"/>
        <end position="464"/>
    </location>
</feature>
<feature type="compositionally biased region" description="Polar residues" evidence="1">
    <location>
        <begin position="220"/>
        <end position="239"/>
    </location>
</feature>
<protein>
    <submittedName>
        <fullName evidence="3">Transposon Ty4-J Gag-Pol polyprotein</fullName>
    </submittedName>
</protein>
<evidence type="ECO:0000313" key="4">
    <source>
        <dbReference type="Proteomes" id="UP001152797"/>
    </source>
</evidence>
<reference evidence="2" key="1">
    <citation type="submission" date="2022-10" db="EMBL/GenBank/DDBJ databases">
        <authorList>
            <person name="Chen Y."/>
            <person name="Dougan E. K."/>
            <person name="Chan C."/>
            <person name="Rhodes N."/>
            <person name="Thang M."/>
        </authorList>
    </citation>
    <scope>NUCLEOTIDE SEQUENCE</scope>
</reference>
<feature type="region of interest" description="Disordered" evidence="1">
    <location>
        <begin position="438"/>
        <end position="464"/>
    </location>
</feature>
<reference evidence="3 4" key="2">
    <citation type="submission" date="2024-05" db="EMBL/GenBank/DDBJ databases">
        <authorList>
            <person name="Chen Y."/>
            <person name="Shah S."/>
            <person name="Dougan E. K."/>
            <person name="Thang M."/>
            <person name="Chan C."/>
        </authorList>
    </citation>
    <scope>NUCLEOTIDE SEQUENCE [LARGE SCALE GENOMIC DNA]</scope>
</reference>
<dbReference type="EMBL" id="CAMXCT020000385">
    <property type="protein sequence ID" value="CAL1131435.1"/>
    <property type="molecule type" value="Genomic_DNA"/>
</dbReference>
<sequence>MGQANCSCGGCSKEVQVVLQGDDPAVPSSSSTAGPPRNPSAPSVVGSPTAPSLAAAGADLSSSSPDSLKGRQAATPLSMETVASASSSQKDGTPRPAPGQLSSKGKSEPLGNAKQTLKSMTANGQPSFREEVGKIEAFLSNGPSRNGGRLPMDADMAVKIMAYKDRQERRGKKKLGISGEEKYLSQVPEVERDIPFHFMFEVNGELNEIAVKNACESETAQALRQNPDTEVTSQTSKSGQPPEKLPAKTYRSGSATFLPYVCLCEVPRVEQTNPSMTRRPSNSKVRLAKISFRTLLYGKLTKACNSASDAENCCMVFIVAIDDKGTSILPRLDEIEKSVLQMTESIPPTRRPVPAIFLLHKPSADLKKWKKTLEEYEVTKGTTLRYGPMSIEDGNAIYEAFASLATMRITAHEQGFTSKQLWSSNVRKLAWPLVNLPPSSESALNRSKSAASSVSSVSSIGNPF</sequence>
<organism evidence="2">
    <name type="scientific">Cladocopium goreaui</name>
    <dbReference type="NCBI Taxonomy" id="2562237"/>
    <lineage>
        <taxon>Eukaryota</taxon>
        <taxon>Sar</taxon>
        <taxon>Alveolata</taxon>
        <taxon>Dinophyceae</taxon>
        <taxon>Suessiales</taxon>
        <taxon>Symbiodiniaceae</taxon>
        <taxon>Cladocopium</taxon>
    </lineage>
</organism>
<feature type="region of interest" description="Disordered" evidence="1">
    <location>
        <begin position="19"/>
        <end position="114"/>
    </location>
</feature>
<evidence type="ECO:0000313" key="3">
    <source>
        <dbReference type="EMBL" id="CAL4765372.1"/>
    </source>
</evidence>
<comment type="caution">
    <text evidence="2">The sequence shown here is derived from an EMBL/GenBank/DDBJ whole genome shotgun (WGS) entry which is preliminary data.</text>
</comment>
<feature type="compositionally biased region" description="Polar residues" evidence="1">
    <location>
        <begin position="81"/>
        <end position="91"/>
    </location>
</feature>
<dbReference type="EMBL" id="CAMXCT030000385">
    <property type="protein sequence ID" value="CAL4765372.1"/>
    <property type="molecule type" value="Genomic_DNA"/>
</dbReference>
<name>A0A9P1BRR2_9DINO</name>
<accession>A0A9P1BRR2</accession>
<proteinExistence type="predicted"/>
<dbReference type="Proteomes" id="UP001152797">
    <property type="component" value="Unassembled WGS sequence"/>
</dbReference>
<dbReference type="AlphaFoldDB" id="A0A9P1BRR2"/>
<evidence type="ECO:0000313" key="2">
    <source>
        <dbReference type="EMBL" id="CAI3978060.1"/>
    </source>
</evidence>
<evidence type="ECO:0000256" key="1">
    <source>
        <dbReference type="SAM" id="MobiDB-lite"/>
    </source>
</evidence>
<gene>
    <name evidence="2" type="ORF">C1SCF055_LOCUS6148</name>
</gene>
<keyword evidence="4" id="KW-1185">Reference proteome</keyword>
<feature type="compositionally biased region" description="Low complexity" evidence="1">
    <location>
        <begin position="46"/>
        <end position="67"/>
    </location>
</feature>
<feature type="region of interest" description="Disordered" evidence="1">
    <location>
        <begin position="220"/>
        <end position="248"/>
    </location>
</feature>
<dbReference type="OrthoDB" id="10577270at2759"/>
<dbReference type="EMBL" id="CAMXCT010000385">
    <property type="protein sequence ID" value="CAI3978060.1"/>
    <property type="molecule type" value="Genomic_DNA"/>
</dbReference>